<dbReference type="InterPro" id="IPR005828">
    <property type="entry name" value="MFS_sugar_transport-like"/>
</dbReference>
<evidence type="ECO:0000256" key="4">
    <source>
        <dbReference type="ARBA" id="ARBA00022989"/>
    </source>
</evidence>
<feature type="transmembrane region" description="Helical" evidence="6">
    <location>
        <begin position="164"/>
        <end position="182"/>
    </location>
</feature>
<evidence type="ECO:0000256" key="5">
    <source>
        <dbReference type="ARBA" id="ARBA00023136"/>
    </source>
</evidence>
<feature type="transmembrane region" description="Helical" evidence="6">
    <location>
        <begin position="295"/>
        <end position="313"/>
    </location>
</feature>
<feature type="transmembrane region" description="Helical" evidence="6">
    <location>
        <begin position="272"/>
        <end position="289"/>
    </location>
</feature>
<evidence type="ECO:0000256" key="2">
    <source>
        <dbReference type="ARBA" id="ARBA00022448"/>
    </source>
</evidence>
<name>A0ABS4G523_9CLOT</name>
<dbReference type="InterPro" id="IPR020846">
    <property type="entry name" value="MFS_dom"/>
</dbReference>
<feature type="transmembrane region" description="Helical" evidence="6">
    <location>
        <begin position="210"/>
        <end position="230"/>
    </location>
</feature>
<keyword evidence="9" id="KW-1185">Reference proteome</keyword>
<organism evidence="8 9">
    <name type="scientific">Youngiibacter multivorans</name>
    <dbReference type="NCBI Taxonomy" id="937251"/>
    <lineage>
        <taxon>Bacteria</taxon>
        <taxon>Bacillati</taxon>
        <taxon>Bacillota</taxon>
        <taxon>Clostridia</taxon>
        <taxon>Eubacteriales</taxon>
        <taxon>Clostridiaceae</taxon>
        <taxon>Youngiibacter</taxon>
    </lineage>
</organism>
<dbReference type="InterPro" id="IPR036259">
    <property type="entry name" value="MFS_trans_sf"/>
</dbReference>
<proteinExistence type="predicted"/>
<dbReference type="Pfam" id="PF00083">
    <property type="entry name" value="Sugar_tr"/>
    <property type="match status" value="1"/>
</dbReference>
<keyword evidence="4 6" id="KW-1133">Transmembrane helix</keyword>
<dbReference type="InterPro" id="IPR005829">
    <property type="entry name" value="Sugar_transporter_CS"/>
</dbReference>
<feature type="domain" description="Major facilitator superfamily (MFS) profile" evidence="7">
    <location>
        <begin position="3"/>
        <end position="384"/>
    </location>
</feature>
<dbReference type="EMBL" id="JAGGKC010000014">
    <property type="protein sequence ID" value="MBP1919400.1"/>
    <property type="molecule type" value="Genomic_DNA"/>
</dbReference>
<feature type="transmembrane region" description="Helical" evidence="6">
    <location>
        <begin position="242"/>
        <end position="260"/>
    </location>
</feature>
<evidence type="ECO:0000256" key="6">
    <source>
        <dbReference type="SAM" id="Phobius"/>
    </source>
</evidence>
<evidence type="ECO:0000313" key="8">
    <source>
        <dbReference type="EMBL" id="MBP1919400.1"/>
    </source>
</evidence>
<dbReference type="Gene3D" id="1.20.1250.20">
    <property type="entry name" value="MFS general substrate transporter like domains"/>
    <property type="match status" value="2"/>
</dbReference>
<evidence type="ECO:0000259" key="7">
    <source>
        <dbReference type="PROSITE" id="PS50850"/>
    </source>
</evidence>
<evidence type="ECO:0000256" key="3">
    <source>
        <dbReference type="ARBA" id="ARBA00022692"/>
    </source>
</evidence>
<dbReference type="PROSITE" id="PS50850">
    <property type="entry name" value="MFS"/>
    <property type="match status" value="1"/>
</dbReference>
<keyword evidence="3 6" id="KW-0812">Transmembrane</keyword>
<dbReference type="PROSITE" id="PS00216">
    <property type="entry name" value="SUGAR_TRANSPORT_1"/>
    <property type="match status" value="1"/>
</dbReference>
<feature type="transmembrane region" description="Helical" evidence="6">
    <location>
        <begin position="80"/>
        <end position="101"/>
    </location>
</feature>
<gene>
    <name evidence="8" type="ORF">J2Z34_001889</name>
</gene>
<dbReference type="Proteomes" id="UP001519271">
    <property type="component" value="Unassembled WGS sequence"/>
</dbReference>
<comment type="subcellular location">
    <subcellularLocation>
        <location evidence="1">Cell membrane</location>
        <topology evidence="1">Multi-pass membrane protein</topology>
    </subcellularLocation>
</comment>
<protein>
    <submittedName>
        <fullName evidence="8">MFS family permease</fullName>
    </submittedName>
</protein>
<dbReference type="PANTHER" id="PTHR23518:SF2">
    <property type="entry name" value="MAJOR FACILITATOR SUPERFAMILY TRANSPORTER"/>
    <property type="match status" value="1"/>
</dbReference>
<dbReference type="InterPro" id="IPR011701">
    <property type="entry name" value="MFS"/>
</dbReference>
<evidence type="ECO:0000256" key="1">
    <source>
        <dbReference type="ARBA" id="ARBA00004651"/>
    </source>
</evidence>
<reference evidence="8 9" key="1">
    <citation type="submission" date="2021-03" db="EMBL/GenBank/DDBJ databases">
        <title>Genomic Encyclopedia of Type Strains, Phase IV (KMG-IV): sequencing the most valuable type-strain genomes for metagenomic binning, comparative biology and taxonomic classification.</title>
        <authorList>
            <person name="Goeker M."/>
        </authorList>
    </citation>
    <scope>NUCLEOTIDE SEQUENCE [LARGE SCALE GENOMIC DNA]</scope>
    <source>
        <strain evidence="8 9">DSM 6139</strain>
    </source>
</reference>
<sequence length="388" mass="41722">MSNIVLIGLVSFFVDISTEMVYPIIPLYLTGTFGATPAIVGLVEGIAESLASLLKVLGGYLSDRYKKKKRIAFIGYSTSLLYKIALVFSASWWGILAARVIDRLGKGIRTSPRDLLVAESSDKNKLGSSFGLHKTLDMAGSAIGILLAYVFLKTTTGTGQYKTLFMVSMIPSFIGLAILLKVKEKGTAAKKKDMGNLIEGFRNLDSRLKLFLVTAFVFTLGNSSNAFLLLRARDAGYDSATVVLLYFVYNVVSSLLALPLGKLSDKVGRRKLLVVGYLVFGAVYTGFAVATSKYLVAFLFALYGVYTAMTAGVERALVSELAPPDLKGTTLGLHYTLVGIGLLPASVFAGLLWDSIGPRAPFFFGGSLAVISAIALFFILKDDSEKLA</sequence>
<evidence type="ECO:0000313" key="9">
    <source>
        <dbReference type="Proteomes" id="UP001519271"/>
    </source>
</evidence>
<dbReference type="RefSeq" id="WP_209459599.1">
    <property type="nucleotide sequence ID" value="NZ_JAGGKC010000014.1"/>
</dbReference>
<accession>A0ABS4G523</accession>
<dbReference type="SUPFAM" id="SSF103473">
    <property type="entry name" value="MFS general substrate transporter"/>
    <property type="match status" value="1"/>
</dbReference>
<dbReference type="Pfam" id="PF07690">
    <property type="entry name" value="MFS_1"/>
    <property type="match status" value="1"/>
</dbReference>
<keyword evidence="2" id="KW-0813">Transport</keyword>
<comment type="caution">
    <text evidence="8">The sequence shown here is derived from an EMBL/GenBank/DDBJ whole genome shotgun (WGS) entry which is preliminary data.</text>
</comment>
<dbReference type="PANTHER" id="PTHR23518">
    <property type="entry name" value="C-METHYLTRANSFERASE"/>
    <property type="match status" value="1"/>
</dbReference>
<dbReference type="CDD" id="cd17370">
    <property type="entry name" value="MFS_MJ1317_like"/>
    <property type="match status" value="1"/>
</dbReference>
<keyword evidence="5 6" id="KW-0472">Membrane</keyword>
<feature type="transmembrane region" description="Helical" evidence="6">
    <location>
        <begin position="359"/>
        <end position="380"/>
    </location>
</feature>
<feature type="transmembrane region" description="Helical" evidence="6">
    <location>
        <begin position="333"/>
        <end position="353"/>
    </location>
</feature>